<feature type="compositionally biased region" description="Gly residues" evidence="2">
    <location>
        <begin position="264"/>
        <end position="275"/>
    </location>
</feature>
<sequence>MARRARSIKAALRETAGLASPSMDGARASLGGQPGREASKEEGRLSPAAPAPSLSFSSSVPATPSAFYRSGFARECEAIALQLRARDPGEAPPLPPSRFSSTVEAETLTPLGPSWSFLSETFQTPAGERSAEPGPERPPSTLPSTPTPPPDRTPNRTYDCEEGEAGSGSSADSRATYLCEEDPELWDAAAAASASSPPPPPAGEPLAEASSFLLAPATADGEASSSSKARRQTFELPGGPDDVSRAAAPLVTSTPLLAGLPGSQPGGGGGGGGGKRLALEEEEEEMGGGGTRGGGGGGGGGGRRPGPMPDSAPRSRPRPPTARPPSGSRTSLGSTRGGGGAAAAGKGLLTRKKLALGQGAPPAKGVAAGLPLPGKGVKRAIRAPASHGMPRGSALPGKRPGCPRPSQLQGQKQLPDEMKKCLTKLPCYKGTSVAIQAPPNLTRGGVAAGSLAYVGLGRNASCAENEMPRPKLPVRIGLMEKHAGGTLLAAGQIPRAVPGSGPVALCLKCVQLSEENQRLTEENQQLKAMLDNCMCKGTLFRCPVSTQQGGFAFV</sequence>
<feature type="compositionally biased region" description="Gly residues" evidence="2">
    <location>
        <begin position="287"/>
        <end position="304"/>
    </location>
</feature>
<feature type="compositionally biased region" description="Pro residues" evidence="2">
    <location>
        <begin position="136"/>
        <end position="152"/>
    </location>
</feature>
<feature type="compositionally biased region" description="Low complexity" evidence="2">
    <location>
        <begin position="46"/>
        <end position="61"/>
    </location>
</feature>
<feature type="region of interest" description="Disordered" evidence="2">
    <location>
        <begin position="1"/>
        <end position="61"/>
    </location>
</feature>
<feature type="compositionally biased region" description="Low complexity" evidence="2">
    <location>
        <begin position="324"/>
        <end position="334"/>
    </location>
</feature>
<proteinExistence type="predicted"/>
<feature type="compositionally biased region" description="Low complexity" evidence="2">
    <location>
        <begin position="186"/>
        <end position="195"/>
    </location>
</feature>
<evidence type="ECO:0000256" key="1">
    <source>
        <dbReference type="SAM" id="Coils"/>
    </source>
</evidence>
<feature type="region of interest" description="Disordered" evidence="2">
    <location>
        <begin position="124"/>
        <end position="344"/>
    </location>
</feature>
<protein>
    <submittedName>
        <fullName evidence="4">Uncharacterized protein</fullName>
    </submittedName>
</protein>
<gene>
    <name evidence="4" type="primary">LOC110080220</name>
</gene>
<feature type="region of interest" description="Disordered" evidence="2">
    <location>
        <begin position="386"/>
        <end position="413"/>
    </location>
</feature>
<accession>A0ABM5EVJ4</accession>
<organism evidence="3 4">
    <name type="scientific">Pogona vitticeps</name>
    <name type="common">central bearded dragon</name>
    <dbReference type="NCBI Taxonomy" id="103695"/>
    <lineage>
        <taxon>Eukaryota</taxon>
        <taxon>Metazoa</taxon>
        <taxon>Chordata</taxon>
        <taxon>Craniata</taxon>
        <taxon>Vertebrata</taxon>
        <taxon>Euteleostomi</taxon>
        <taxon>Lepidosauria</taxon>
        <taxon>Squamata</taxon>
        <taxon>Bifurcata</taxon>
        <taxon>Unidentata</taxon>
        <taxon>Episquamata</taxon>
        <taxon>Toxicofera</taxon>
        <taxon>Iguania</taxon>
        <taxon>Acrodonta</taxon>
        <taxon>Agamidae</taxon>
        <taxon>Amphibolurinae</taxon>
        <taxon>Pogona</taxon>
    </lineage>
</organism>
<dbReference type="GeneID" id="110080220"/>
<evidence type="ECO:0000256" key="2">
    <source>
        <dbReference type="SAM" id="MobiDB-lite"/>
    </source>
</evidence>
<dbReference type="RefSeq" id="XP_072837168.1">
    <property type="nucleotide sequence ID" value="XM_072981067.1"/>
</dbReference>
<evidence type="ECO:0000313" key="4">
    <source>
        <dbReference type="RefSeq" id="XP_072837168.1"/>
    </source>
</evidence>
<dbReference type="Proteomes" id="UP001652642">
    <property type="component" value="Chromosome 11"/>
</dbReference>
<keyword evidence="3" id="KW-1185">Reference proteome</keyword>
<feature type="coiled-coil region" evidence="1">
    <location>
        <begin position="509"/>
        <end position="536"/>
    </location>
</feature>
<reference evidence="4" key="1">
    <citation type="submission" date="2025-08" db="UniProtKB">
        <authorList>
            <consortium name="RefSeq"/>
        </authorList>
    </citation>
    <scope>IDENTIFICATION</scope>
</reference>
<evidence type="ECO:0000313" key="3">
    <source>
        <dbReference type="Proteomes" id="UP001652642"/>
    </source>
</evidence>
<name>A0ABM5EVJ4_9SAUR</name>
<keyword evidence="1" id="KW-0175">Coiled coil</keyword>